<dbReference type="GO" id="GO:0005829">
    <property type="term" value="C:cytosol"/>
    <property type="evidence" value="ECO:0007669"/>
    <property type="project" value="GOC"/>
</dbReference>
<dbReference type="InterPro" id="IPR053938">
    <property type="entry name" value="PTM1-like_N"/>
</dbReference>
<feature type="chain" id="PRO_5001627971" description="PTM1-member of the major facilitator superfamily" evidence="9">
    <location>
        <begin position="25"/>
        <end position="581"/>
    </location>
</feature>
<dbReference type="GeneID" id="25262711"/>
<gene>
    <name evidence="12" type="ORF">K437DRAFT_229703</name>
</gene>
<evidence type="ECO:0000256" key="7">
    <source>
        <dbReference type="SAM" id="MobiDB-lite"/>
    </source>
</evidence>
<name>A0A066V894_TILAU</name>
<dbReference type="InParanoid" id="A0A066V894"/>
<keyword evidence="3 8" id="KW-0812">Transmembrane</keyword>
<protein>
    <recommendedName>
        <fullName evidence="14">PTM1-member of the major facilitator superfamily</fullName>
    </recommendedName>
</protein>
<dbReference type="InterPro" id="IPR053937">
    <property type="entry name" value="GOST_TM"/>
</dbReference>
<dbReference type="GO" id="GO:0016020">
    <property type="term" value="C:membrane"/>
    <property type="evidence" value="ECO:0007669"/>
    <property type="project" value="UniProtKB-SubCell"/>
</dbReference>
<keyword evidence="6 8" id="KW-0472">Membrane</keyword>
<feature type="domain" description="GOST seven transmembrane" evidence="10">
    <location>
        <begin position="186"/>
        <end position="451"/>
    </location>
</feature>
<feature type="transmembrane region" description="Helical" evidence="8">
    <location>
        <begin position="384"/>
        <end position="406"/>
    </location>
</feature>
<dbReference type="HOGENOM" id="CLU_024065_1_0_1"/>
<proteinExistence type="inferred from homology"/>
<feature type="region of interest" description="Disordered" evidence="7">
    <location>
        <begin position="477"/>
        <end position="581"/>
    </location>
</feature>
<reference evidence="12 13" key="1">
    <citation type="submission" date="2014-05" db="EMBL/GenBank/DDBJ databases">
        <title>Draft genome sequence of a rare smut relative, Tilletiaria anomala UBC 951.</title>
        <authorList>
            <consortium name="DOE Joint Genome Institute"/>
            <person name="Toome M."/>
            <person name="Kuo A."/>
            <person name="Henrissat B."/>
            <person name="Lipzen A."/>
            <person name="Tritt A."/>
            <person name="Yoshinaga Y."/>
            <person name="Zane M."/>
            <person name="Barry K."/>
            <person name="Grigoriev I.V."/>
            <person name="Spatafora J.W."/>
            <person name="Aimea M.C."/>
        </authorList>
    </citation>
    <scope>NUCLEOTIDE SEQUENCE [LARGE SCALE GENOMIC DNA]</scope>
    <source>
        <strain evidence="12 13">UBC 951</strain>
    </source>
</reference>
<feature type="compositionally biased region" description="Acidic residues" evidence="7">
    <location>
        <begin position="570"/>
        <end position="581"/>
    </location>
</feature>
<evidence type="ECO:0000313" key="13">
    <source>
        <dbReference type="Proteomes" id="UP000027361"/>
    </source>
</evidence>
<evidence type="ECO:0000256" key="1">
    <source>
        <dbReference type="ARBA" id="ARBA00004141"/>
    </source>
</evidence>
<dbReference type="Pfam" id="PF21902">
    <property type="entry name" value="PTM1-like_N"/>
    <property type="match status" value="1"/>
</dbReference>
<dbReference type="FunCoup" id="A0A066V894">
    <property type="interactions" value="345"/>
</dbReference>
<dbReference type="RefSeq" id="XP_013240072.1">
    <property type="nucleotide sequence ID" value="XM_013384618.1"/>
</dbReference>
<feature type="transmembrane region" description="Helical" evidence="8">
    <location>
        <begin position="279"/>
        <end position="299"/>
    </location>
</feature>
<dbReference type="STRING" id="1037660.A0A066V894"/>
<feature type="domain" description="PTM1-like N-terminal" evidence="11">
    <location>
        <begin position="37"/>
        <end position="174"/>
    </location>
</feature>
<dbReference type="PANTHER" id="PTHR21229:SF1">
    <property type="entry name" value="GH17801P"/>
    <property type="match status" value="1"/>
</dbReference>
<keyword evidence="13" id="KW-1185">Reference proteome</keyword>
<dbReference type="EMBL" id="JMSN01000166">
    <property type="protein sequence ID" value="KDN36508.1"/>
    <property type="molecule type" value="Genomic_DNA"/>
</dbReference>
<dbReference type="PANTHER" id="PTHR21229">
    <property type="entry name" value="LUNG SEVEN TRANSMEMBRANE RECEPTOR"/>
    <property type="match status" value="1"/>
</dbReference>
<evidence type="ECO:0000259" key="10">
    <source>
        <dbReference type="Pfam" id="PF06814"/>
    </source>
</evidence>
<comment type="caution">
    <text evidence="12">The sequence shown here is derived from an EMBL/GenBank/DDBJ whole genome shotgun (WGS) entry which is preliminary data.</text>
</comment>
<feature type="transmembrane region" description="Helical" evidence="8">
    <location>
        <begin position="426"/>
        <end position="445"/>
    </location>
</feature>
<dbReference type="GO" id="GO:0042147">
    <property type="term" value="P:retrograde transport, endosome to Golgi"/>
    <property type="evidence" value="ECO:0007669"/>
    <property type="project" value="TreeGrafter"/>
</dbReference>
<evidence type="ECO:0000259" key="11">
    <source>
        <dbReference type="Pfam" id="PF21902"/>
    </source>
</evidence>
<evidence type="ECO:0000256" key="2">
    <source>
        <dbReference type="ARBA" id="ARBA00007883"/>
    </source>
</evidence>
<comment type="subcellular location">
    <subcellularLocation>
        <location evidence="1">Membrane</location>
        <topology evidence="1">Multi-pass membrane protein</topology>
    </subcellularLocation>
</comment>
<evidence type="ECO:0000313" key="12">
    <source>
        <dbReference type="EMBL" id="KDN36508.1"/>
    </source>
</evidence>
<keyword evidence="5 8" id="KW-1133">Transmembrane helix</keyword>
<feature type="transmembrane region" description="Helical" evidence="8">
    <location>
        <begin position="190"/>
        <end position="210"/>
    </location>
</feature>
<dbReference type="OMA" id="AYLWRPS"/>
<feature type="signal peptide" evidence="9">
    <location>
        <begin position="1"/>
        <end position="24"/>
    </location>
</feature>
<feature type="transmembrane region" description="Helical" evidence="8">
    <location>
        <begin position="339"/>
        <end position="363"/>
    </location>
</feature>
<feature type="transmembrane region" description="Helical" evidence="8">
    <location>
        <begin position="311"/>
        <end position="333"/>
    </location>
</feature>
<dbReference type="Proteomes" id="UP000027361">
    <property type="component" value="Unassembled WGS sequence"/>
</dbReference>
<feature type="compositionally biased region" description="Polar residues" evidence="7">
    <location>
        <begin position="516"/>
        <end position="527"/>
    </location>
</feature>
<dbReference type="OrthoDB" id="19932at2759"/>
<evidence type="ECO:0000256" key="8">
    <source>
        <dbReference type="SAM" id="Phobius"/>
    </source>
</evidence>
<evidence type="ECO:0000256" key="4">
    <source>
        <dbReference type="ARBA" id="ARBA00022729"/>
    </source>
</evidence>
<keyword evidence="4 9" id="KW-0732">Signal</keyword>
<feature type="compositionally biased region" description="Basic and acidic residues" evidence="7">
    <location>
        <begin position="500"/>
        <end position="509"/>
    </location>
</feature>
<dbReference type="Pfam" id="PF06814">
    <property type="entry name" value="GOST_TM"/>
    <property type="match status" value="1"/>
</dbReference>
<dbReference type="GO" id="GO:0005794">
    <property type="term" value="C:Golgi apparatus"/>
    <property type="evidence" value="ECO:0007669"/>
    <property type="project" value="TreeGrafter"/>
</dbReference>
<evidence type="ECO:0000256" key="3">
    <source>
        <dbReference type="ARBA" id="ARBA00022692"/>
    </source>
</evidence>
<evidence type="ECO:0000256" key="9">
    <source>
        <dbReference type="SAM" id="SignalP"/>
    </source>
</evidence>
<evidence type="ECO:0000256" key="5">
    <source>
        <dbReference type="ARBA" id="ARBA00022989"/>
    </source>
</evidence>
<comment type="similarity">
    <text evidence="2">Belongs to the LU7TM family.</text>
</comment>
<dbReference type="AlphaFoldDB" id="A0A066V894"/>
<feature type="transmembrane region" description="Helical" evidence="8">
    <location>
        <begin position="222"/>
        <end position="240"/>
    </location>
</feature>
<evidence type="ECO:0008006" key="14">
    <source>
        <dbReference type="Google" id="ProtNLM"/>
    </source>
</evidence>
<dbReference type="InterPro" id="IPR009637">
    <property type="entry name" value="GPR107/GPR108-like"/>
</dbReference>
<organism evidence="12 13">
    <name type="scientific">Tilletiaria anomala (strain ATCC 24038 / CBS 436.72 / UBC 951)</name>
    <dbReference type="NCBI Taxonomy" id="1037660"/>
    <lineage>
        <taxon>Eukaryota</taxon>
        <taxon>Fungi</taxon>
        <taxon>Dikarya</taxon>
        <taxon>Basidiomycota</taxon>
        <taxon>Ustilaginomycotina</taxon>
        <taxon>Exobasidiomycetes</taxon>
        <taxon>Georgefischeriales</taxon>
        <taxon>Tilletiariaceae</taxon>
        <taxon>Tilletiaria</taxon>
    </lineage>
</organism>
<evidence type="ECO:0000256" key="6">
    <source>
        <dbReference type="ARBA" id="ARBA00023136"/>
    </source>
</evidence>
<feature type="compositionally biased region" description="Basic and acidic residues" evidence="7">
    <location>
        <begin position="560"/>
        <end position="569"/>
    </location>
</feature>
<sequence length="581" mass="65314">MRPLRFGWWRLGLATCALAGASAAFEVLISEADNLKQTCSGMWAGKNTSIDLTFNEGSGAVATLFYEWADFPNLGIVSPEQGQYGIKQMVYICTTKAVQEKLCNKTDLGSWITKPNATSIQQQTLRFPQDGPFPKTINYPVKQKGYFCVGATSVPMATDGSAHSTFKGVVKFNNIFKGSLRASEWPRLNFYLSLTSVYVILGGVWFFLCVKHRQELLMVQHFISGTIAFLIVEMGVQWAYQAYLNSHSVDYWHMSSLTGDKSVTSVTRFLLVLSSVLDAARNSISFFLLLIVSMGYGVVRPTIGPIMTRVRILTAVHFVFGVLYSVGIALLLIEEGGGWVFFFIFPLSFTLTAFMSWTLHSLNGTIQRLTARKQTFKRNMFQKLYRILLGAVILIFVFFVVSSFAFSQSGSDSFAPRSWPYRWFLLDGWLGLLYFFVFASIAWIWRPTGQNLRLSMSDEIATDEDAEVDDFEIDTFAQRDPADEEDVDLEQGRKRSALARSEEQQRQQEQEQLQQGHSQALSRQQGQGYRPPADSEVMFSIGEDDGPTPRTASMRPRGTAAEHEGLMDGREDDEEDEGKKA</sequence>
<accession>A0A066V894</accession>